<gene>
    <name evidence="2" type="ORF">S01H1_60622</name>
</gene>
<dbReference type="InterPro" id="IPR035412">
    <property type="entry name" value="Terminase_L_N"/>
</dbReference>
<reference evidence="2" key="1">
    <citation type="journal article" date="2014" name="Front. Microbiol.">
        <title>High frequency of phylogenetically diverse reductive dehalogenase-homologous genes in deep subseafloor sedimentary metagenomes.</title>
        <authorList>
            <person name="Kawai M."/>
            <person name="Futagami T."/>
            <person name="Toyoda A."/>
            <person name="Takaki Y."/>
            <person name="Nishi S."/>
            <person name="Hori S."/>
            <person name="Arai W."/>
            <person name="Tsubouchi T."/>
            <person name="Morono Y."/>
            <person name="Uchiyama I."/>
            <person name="Ito T."/>
            <person name="Fujiyama A."/>
            <person name="Inagaki F."/>
            <person name="Takami H."/>
        </authorList>
    </citation>
    <scope>NUCLEOTIDE SEQUENCE</scope>
    <source>
        <strain evidence="2">Expedition CK06-06</strain>
    </source>
</reference>
<name>X0VUK1_9ZZZZ</name>
<dbReference type="Pfam" id="PF04466">
    <property type="entry name" value="Terminase_3"/>
    <property type="match status" value="1"/>
</dbReference>
<proteinExistence type="predicted"/>
<dbReference type="InterPro" id="IPR027417">
    <property type="entry name" value="P-loop_NTPase"/>
</dbReference>
<feature type="non-terminal residue" evidence="2">
    <location>
        <position position="92"/>
    </location>
</feature>
<comment type="caution">
    <text evidence="2">The sequence shown here is derived from an EMBL/GenBank/DDBJ whole genome shotgun (WGS) entry which is preliminary data.</text>
</comment>
<sequence length="92" mass="10341">MSTLRSELPRRLAPLLEPARYKAAFGGRGGGKSHFIAEEVVLRCLKQPTKIVCIREVQDSIKDSVKALIETKIDKFGLGWFFDPQLGEIRGR</sequence>
<dbReference type="AlphaFoldDB" id="X0VUK1"/>
<dbReference type="PANTHER" id="PTHR39184:SF1">
    <property type="entry name" value="PBSX PHAGE TERMINASE LARGE SUBUNIT"/>
    <property type="match status" value="1"/>
</dbReference>
<evidence type="ECO:0000313" key="2">
    <source>
        <dbReference type="EMBL" id="GAG22064.1"/>
    </source>
</evidence>
<evidence type="ECO:0000259" key="1">
    <source>
        <dbReference type="Pfam" id="PF04466"/>
    </source>
</evidence>
<feature type="domain" description="Phage terminase large subunit N-terminal" evidence="1">
    <location>
        <begin position="20"/>
        <end position="82"/>
    </location>
</feature>
<dbReference type="EMBL" id="BARS01039711">
    <property type="protein sequence ID" value="GAG22064.1"/>
    <property type="molecule type" value="Genomic_DNA"/>
</dbReference>
<protein>
    <recommendedName>
        <fullName evidence="1">Phage terminase large subunit N-terminal domain-containing protein</fullName>
    </recommendedName>
</protein>
<accession>X0VUK1</accession>
<dbReference type="Gene3D" id="3.40.50.300">
    <property type="entry name" value="P-loop containing nucleotide triphosphate hydrolases"/>
    <property type="match status" value="1"/>
</dbReference>
<dbReference type="PANTHER" id="PTHR39184">
    <property type="match status" value="1"/>
</dbReference>
<dbReference type="InterPro" id="IPR052380">
    <property type="entry name" value="Viral_DNA_packaging_terminase"/>
</dbReference>
<organism evidence="2">
    <name type="scientific">marine sediment metagenome</name>
    <dbReference type="NCBI Taxonomy" id="412755"/>
    <lineage>
        <taxon>unclassified sequences</taxon>
        <taxon>metagenomes</taxon>
        <taxon>ecological metagenomes</taxon>
    </lineage>
</organism>